<keyword evidence="1" id="KW-0472">Membrane</keyword>
<protein>
    <submittedName>
        <fullName evidence="2">Uncharacterized protein</fullName>
    </submittedName>
</protein>
<dbReference type="OrthoDB" id="5657201at2"/>
<dbReference type="STRING" id="45071.Lpar_3590"/>
<dbReference type="RefSeq" id="WP_058519141.1">
    <property type="nucleotide sequence ID" value="NZ_CAAAIE010000009.1"/>
</dbReference>
<reference evidence="2 3" key="1">
    <citation type="submission" date="2016-02" db="EMBL/GenBank/DDBJ databases">
        <title>Secondary metabolites in Legionella.</title>
        <authorList>
            <person name="Tobias N.J."/>
            <person name="Bode H.B."/>
        </authorList>
    </citation>
    <scope>NUCLEOTIDE SEQUENCE [LARGE SCALE GENOMIC DNA]</scope>
    <source>
        <strain evidence="2 3">DSM 19216</strain>
    </source>
</reference>
<proteinExistence type="predicted"/>
<dbReference type="AlphaFoldDB" id="A0A1E5JWP1"/>
<comment type="caution">
    <text evidence="2">The sequence shown here is derived from an EMBL/GenBank/DDBJ whole genome shotgun (WGS) entry which is preliminary data.</text>
</comment>
<evidence type="ECO:0000256" key="1">
    <source>
        <dbReference type="SAM" id="Phobius"/>
    </source>
</evidence>
<feature type="transmembrane region" description="Helical" evidence="1">
    <location>
        <begin position="83"/>
        <end position="108"/>
    </location>
</feature>
<gene>
    <name evidence="2" type="ORF">lpari_00091</name>
</gene>
<organism evidence="2 3">
    <name type="scientific">Legionella parisiensis</name>
    <dbReference type="NCBI Taxonomy" id="45071"/>
    <lineage>
        <taxon>Bacteria</taxon>
        <taxon>Pseudomonadati</taxon>
        <taxon>Pseudomonadota</taxon>
        <taxon>Gammaproteobacteria</taxon>
        <taxon>Legionellales</taxon>
        <taxon>Legionellaceae</taxon>
        <taxon>Legionella</taxon>
    </lineage>
</organism>
<accession>A0A1E5JWP1</accession>
<keyword evidence="3" id="KW-1185">Reference proteome</keyword>
<sequence length="212" mass="22771">MKQALTGILTILLLPFTAAASVVIVALLLAMLALLSPVLVIGGALWSAGKLSEKFTNWLYHPKNMTSNDGNGPVITSLSMTGILFFLLIAPIAVGSAATAGIVSVLFIPAMSVTSAYKIADATINYLYTALGLNKEGFRIKHSYSILPRDSDELQQDSEDVLNFDPLFQPNTSTIDNVTKRKALKAEKEINSPSETEIRISSLSYSTSSDET</sequence>
<keyword evidence="1" id="KW-1133">Transmembrane helix</keyword>
<dbReference type="Proteomes" id="UP000095229">
    <property type="component" value="Unassembled WGS sequence"/>
</dbReference>
<dbReference type="EMBL" id="LSOG01000002">
    <property type="protein sequence ID" value="OEH48946.1"/>
    <property type="molecule type" value="Genomic_DNA"/>
</dbReference>
<evidence type="ECO:0000313" key="3">
    <source>
        <dbReference type="Proteomes" id="UP000095229"/>
    </source>
</evidence>
<dbReference type="PATRIC" id="fig|45071.6.peg.3876"/>
<name>A0A1E5JWP1_9GAMM</name>
<evidence type="ECO:0000313" key="2">
    <source>
        <dbReference type="EMBL" id="OEH48946.1"/>
    </source>
</evidence>
<keyword evidence="1" id="KW-0812">Transmembrane</keyword>